<keyword evidence="1" id="KW-0472">Membrane</keyword>
<accession>A0ABW0FLQ9</accession>
<sequence length="109" mass="12239">MSEDVKTRLGGLAFVAGGLLFGWMFIWSPYQDALNGVPEVRYHTKAFLLVPAALVIGVVMLTIGGRYQYRNKEKKQLTPLGWAIFGLIIALTGLSWWWLESQFSALGYQ</sequence>
<feature type="transmembrane region" description="Helical" evidence="1">
    <location>
        <begin position="9"/>
        <end position="26"/>
    </location>
</feature>
<dbReference type="Proteomes" id="UP001596152">
    <property type="component" value="Unassembled WGS sequence"/>
</dbReference>
<proteinExistence type="predicted"/>
<name>A0ABW0FLQ9_9CAUL</name>
<feature type="transmembrane region" description="Helical" evidence="1">
    <location>
        <begin position="77"/>
        <end position="99"/>
    </location>
</feature>
<keyword evidence="3" id="KW-1185">Reference proteome</keyword>
<reference evidence="3" key="1">
    <citation type="journal article" date="2019" name="Int. J. Syst. Evol. Microbiol.">
        <title>The Global Catalogue of Microorganisms (GCM) 10K type strain sequencing project: providing services to taxonomists for standard genome sequencing and annotation.</title>
        <authorList>
            <consortium name="The Broad Institute Genomics Platform"/>
            <consortium name="The Broad Institute Genome Sequencing Center for Infectious Disease"/>
            <person name="Wu L."/>
            <person name="Ma J."/>
        </authorList>
    </citation>
    <scope>NUCLEOTIDE SEQUENCE [LARGE SCALE GENOMIC DNA]</scope>
    <source>
        <strain evidence="3">JCM 12125</strain>
    </source>
</reference>
<evidence type="ECO:0000313" key="2">
    <source>
        <dbReference type="EMBL" id="MFC5342690.1"/>
    </source>
</evidence>
<keyword evidence="1" id="KW-1133">Transmembrane helix</keyword>
<comment type="caution">
    <text evidence="2">The sequence shown here is derived from an EMBL/GenBank/DDBJ whole genome shotgun (WGS) entry which is preliminary data.</text>
</comment>
<feature type="transmembrane region" description="Helical" evidence="1">
    <location>
        <begin position="46"/>
        <end position="65"/>
    </location>
</feature>
<dbReference type="EMBL" id="JBHSLF010000002">
    <property type="protein sequence ID" value="MFC5342690.1"/>
    <property type="molecule type" value="Genomic_DNA"/>
</dbReference>
<protein>
    <submittedName>
        <fullName evidence="2">Uncharacterized protein</fullName>
    </submittedName>
</protein>
<keyword evidence="1" id="KW-0812">Transmembrane</keyword>
<evidence type="ECO:0000313" key="3">
    <source>
        <dbReference type="Proteomes" id="UP001596152"/>
    </source>
</evidence>
<organism evidence="2 3">
    <name type="scientific">Brevundimonas staleyi</name>
    <dbReference type="NCBI Taxonomy" id="74326"/>
    <lineage>
        <taxon>Bacteria</taxon>
        <taxon>Pseudomonadati</taxon>
        <taxon>Pseudomonadota</taxon>
        <taxon>Alphaproteobacteria</taxon>
        <taxon>Caulobacterales</taxon>
        <taxon>Caulobacteraceae</taxon>
        <taxon>Brevundimonas</taxon>
    </lineage>
</organism>
<gene>
    <name evidence="2" type="ORF">ACFPIE_02115</name>
</gene>
<evidence type="ECO:0000256" key="1">
    <source>
        <dbReference type="SAM" id="Phobius"/>
    </source>
</evidence>
<dbReference type="RefSeq" id="WP_374038611.1">
    <property type="nucleotide sequence ID" value="NZ_CP169082.1"/>
</dbReference>